<evidence type="ECO:0000256" key="2">
    <source>
        <dbReference type="ARBA" id="ARBA00003297"/>
    </source>
</evidence>
<evidence type="ECO:0000256" key="4">
    <source>
        <dbReference type="ARBA" id="ARBA00022448"/>
    </source>
</evidence>
<evidence type="ECO:0000313" key="9">
    <source>
        <dbReference type="EMBL" id="KRN18610.1"/>
    </source>
</evidence>
<evidence type="ECO:0000256" key="5">
    <source>
        <dbReference type="ARBA" id="ARBA00022630"/>
    </source>
</evidence>
<proteinExistence type="inferred from homology"/>
<evidence type="ECO:0000256" key="1">
    <source>
        <dbReference type="ARBA" id="ARBA00001917"/>
    </source>
</evidence>
<dbReference type="PROSITE" id="PS50902">
    <property type="entry name" value="FLAVODOXIN_LIKE"/>
    <property type="match status" value="1"/>
</dbReference>
<dbReference type="GO" id="GO:0010181">
    <property type="term" value="F:FMN binding"/>
    <property type="evidence" value="ECO:0007669"/>
    <property type="project" value="InterPro"/>
</dbReference>
<dbReference type="NCBIfam" id="NF005587">
    <property type="entry name" value="PRK07308.1"/>
    <property type="match status" value="1"/>
</dbReference>
<gene>
    <name evidence="9" type="ORF">FC75_GL000550</name>
</gene>
<comment type="similarity">
    <text evidence="3">Belongs to the flavodoxin family.</text>
</comment>
<dbReference type="STRING" id="1423730.FC75_GL000550"/>
<dbReference type="AlphaFoldDB" id="A0A0R2EQN4"/>
<evidence type="ECO:0000256" key="3">
    <source>
        <dbReference type="ARBA" id="ARBA00005267"/>
    </source>
</evidence>
<dbReference type="InterPro" id="IPR050619">
    <property type="entry name" value="Flavodoxin"/>
</dbReference>
<evidence type="ECO:0000259" key="8">
    <source>
        <dbReference type="PROSITE" id="PS50902"/>
    </source>
</evidence>
<keyword evidence="4" id="KW-0813">Transport</keyword>
<evidence type="ECO:0000256" key="7">
    <source>
        <dbReference type="ARBA" id="ARBA00022982"/>
    </source>
</evidence>
<name>A0A0R2EQN4_9LACO</name>
<comment type="function">
    <text evidence="2">Low-potential electron donor to a number of redox enzymes.</text>
</comment>
<reference evidence="9 10" key="1">
    <citation type="journal article" date="2015" name="Genome Announc.">
        <title>Expanding the biotechnology potential of lactobacilli through comparative genomics of 213 strains and associated genera.</title>
        <authorList>
            <person name="Sun Z."/>
            <person name="Harris H.M."/>
            <person name="McCann A."/>
            <person name="Guo C."/>
            <person name="Argimon S."/>
            <person name="Zhang W."/>
            <person name="Yang X."/>
            <person name="Jeffery I.B."/>
            <person name="Cooney J.C."/>
            <person name="Kagawa T.F."/>
            <person name="Liu W."/>
            <person name="Song Y."/>
            <person name="Salvetti E."/>
            <person name="Wrobel A."/>
            <person name="Rasinkangas P."/>
            <person name="Parkhill J."/>
            <person name="Rea M.C."/>
            <person name="O'Sullivan O."/>
            <person name="Ritari J."/>
            <person name="Douillard F.P."/>
            <person name="Paul Ross R."/>
            <person name="Yang R."/>
            <person name="Briner A.E."/>
            <person name="Felis G.E."/>
            <person name="de Vos W.M."/>
            <person name="Barrangou R."/>
            <person name="Klaenhammer T.R."/>
            <person name="Caufield P.W."/>
            <person name="Cui Y."/>
            <person name="Zhang H."/>
            <person name="O'Toole P.W."/>
        </authorList>
    </citation>
    <scope>NUCLEOTIDE SEQUENCE [LARGE SCALE GENOMIC DNA]</scope>
    <source>
        <strain evidence="9 10">DSM 22697</strain>
    </source>
</reference>
<evidence type="ECO:0000256" key="6">
    <source>
        <dbReference type="ARBA" id="ARBA00022643"/>
    </source>
</evidence>
<evidence type="ECO:0000313" key="10">
    <source>
        <dbReference type="Proteomes" id="UP000050865"/>
    </source>
</evidence>
<sequence length="148" mass="15932">MTKVKIVYASLTGNNEAIADYLKTQLEARGADVDVEEMSQALADDLADYDVAVVASYTYSGVTDGELPEEAMDFYEDLEELELPDLKYAVCGSGDSTYDQFCTAVDLFTAAFEQTGAKQVASSVKIDLEPDAADFAQLDQVVSAIVAL</sequence>
<keyword evidence="10" id="KW-1185">Reference proteome</keyword>
<organism evidence="9 10">
    <name type="scientific">Lacticaseibacillus camelliae DSM 22697 = JCM 13995</name>
    <dbReference type="NCBI Taxonomy" id="1423730"/>
    <lineage>
        <taxon>Bacteria</taxon>
        <taxon>Bacillati</taxon>
        <taxon>Bacillota</taxon>
        <taxon>Bacilli</taxon>
        <taxon>Lactobacillales</taxon>
        <taxon>Lactobacillaceae</taxon>
        <taxon>Lacticaseibacillus</taxon>
    </lineage>
</organism>
<dbReference type="Gene3D" id="3.40.50.360">
    <property type="match status" value="1"/>
</dbReference>
<keyword evidence="6" id="KW-0288">FMN</keyword>
<comment type="cofactor">
    <cofactor evidence="1">
        <name>FMN</name>
        <dbReference type="ChEBI" id="CHEBI:58210"/>
    </cofactor>
</comment>
<protein>
    <recommendedName>
        <fullName evidence="8">Flavodoxin-like domain-containing protein</fullName>
    </recommendedName>
</protein>
<dbReference type="PANTHER" id="PTHR42809">
    <property type="entry name" value="FLAVODOXIN 2"/>
    <property type="match status" value="1"/>
</dbReference>
<dbReference type="SUPFAM" id="SSF52218">
    <property type="entry name" value="Flavoproteins"/>
    <property type="match status" value="1"/>
</dbReference>
<comment type="caution">
    <text evidence="9">The sequence shown here is derived from an EMBL/GenBank/DDBJ whole genome shotgun (WGS) entry which is preliminary data.</text>
</comment>
<keyword evidence="7" id="KW-0249">Electron transport</keyword>
<keyword evidence="5" id="KW-0285">Flavoprotein</keyword>
<dbReference type="NCBIfam" id="NF005216">
    <property type="entry name" value="PRK06703.1"/>
    <property type="match status" value="1"/>
</dbReference>
<feature type="domain" description="Flavodoxin-like" evidence="8">
    <location>
        <begin position="4"/>
        <end position="146"/>
    </location>
</feature>
<dbReference type="PANTHER" id="PTHR42809:SF1">
    <property type="entry name" value="FLAVODOXIN 1"/>
    <property type="match status" value="1"/>
</dbReference>
<dbReference type="RefSeq" id="WP_056989930.1">
    <property type="nucleotide sequence ID" value="NZ_AYZJ01000085.1"/>
</dbReference>
<dbReference type="GO" id="GO:0016651">
    <property type="term" value="F:oxidoreductase activity, acting on NAD(P)H"/>
    <property type="evidence" value="ECO:0007669"/>
    <property type="project" value="UniProtKB-ARBA"/>
</dbReference>
<dbReference type="Proteomes" id="UP000050865">
    <property type="component" value="Unassembled WGS sequence"/>
</dbReference>
<dbReference type="InterPro" id="IPR008254">
    <property type="entry name" value="Flavodoxin/NO_synth"/>
</dbReference>
<dbReference type="InterPro" id="IPR029039">
    <property type="entry name" value="Flavoprotein-like_sf"/>
</dbReference>
<dbReference type="PATRIC" id="fig|1423730.4.peg.574"/>
<accession>A0A0R2EQN4</accession>
<dbReference type="EMBL" id="AYZJ01000085">
    <property type="protein sequence ID" value="KRN18610.1"/>
    <property type="molecule type" value="Genomic_DNA"/>
</dbReference>
<dbReference type="Pfam" id="PF00258">
    <property type="entry name" value="Flavodoxin_1"/>
    <property type="match status" value="1"/>
</dbReference>